<evidence type="ECO:0000313" key="3">
    <source>
        <dbReference type="Proteomes" id="UP000435187"/>
    </source>
</evidence>
<dbReference type="InterPro" id="IPR005915">
    <property type="entry name" value="Tandem_5TM"/>
</dbReference>
<organism evidence="2 3">
    <name type="scientific">Gracilibacillus thailandensis</name>
    <dbReference type="NCBI Taxonomy" id="563735"/>
    <lineage>
        <taxon>Bacteria</taxon>
        <taxon>Bacillati</taxon>
        <taxon>Bacillota</taxon>
        <taxon>Bacilli</taxon>
        <taxon>Bacillales</taxon>
        <taxon>Bacillaceae</taxon>
        <taxon>Gracilibacillus</taxon>
    </lineage>
</organism>
<dbReference type="RefSeq" id="WP_018932443.1">
    <property type="nucleotide sequence ID" value="NZ_JBHUMW010000011.1"/>
</dbReference>
<reference evidence="2 3" key="1">
    <citation type="submission" date="2019-10" db="EMBL/GenBank/DDBJ databases">
        <title>Gracilibacillus salitolerans sp. nov., a moderate halophile isolated from a saline soil in northwest China.</title>
        <authorList>
            <person name="Gan L."/>
        </authorList>
    </citation>
    <scope>NUCLEOTIDE SEQUENCE [LARGE SCALE GENOMIC DNA]</scope>
    <source>
        <strain evidence="2 3">TP2-8</strain>
    </source>
</reference>
<proteinExistence type="predicted"/>
<keyword evidence="1" id="KW-1133">Transmembrane helix</keyword>
<keyword evidence="1" id="KW-0472">Membrane</keyword>
<dbReference type="NCBIfam" id="TIGR01218">
    <property type="entry name" value="Gpos_tandem_5TM"/>
    <property type="match status" value="1"/>
</dbReference>
<gene>
    <name evidence="2" type="ORF">GH885_10370</name>
</gene>
<dbReference type="EMBL" id="WJEE01000020">
    <property type="protein sequence ID" value="MRI66736.1"/>
    <property type="molecule type" value="Genomic_DNA"/>
</dbReference>
<evidence type="ECO:0000256" key="1">
    <source>
        <dbReference type="SAM" id="Phobius"/>
    </source>
</evidence>
<sequence>MKCEVQRVYKNPRFRILKIDEESYILDMGKSIWKTIFPFLTWIVPNTIYKVDGEEINSKMKHIERDKSNDTSLGILGTGIGIFLAYMLRPLTDYFNIQSTMLVNSVLATLMLLLVVGVRRFISNRHKKNFYNLIESGSLYKRTIWIKPQSFKHFIQVLSIYLLILCVFLFDIILFITDGNMMLLIVATFFLFTLSILNGTTVINGQTTVKFKSYR</sequence>
<dbReference type="AlphaFoldDB" id="A0A6N7R369"/>
<name>A0A6N7R369_9BACI</name>
<keyword evidence="1" id="KW-0812">Transmembrane</keyword>
<comment type="caution">
    <text evidence="2">The sequence shown here is derived from an EMBL/GenBank/DDBJ whole genome shotgun (WGS) entry which is preliminary data.</text>
</comment>
<accession>A0A6N7R369</accession>
<dbReference type="Pfam" id="PF04276">
    <property type="entry name" value="DUF443"/>
    <property type="match status" value="1"/>
</dbReference>
<dbReference type="Proteomes" id="UP000435187">
    <property type="component" value="Unassembled WGS sequence"/>
</dbReference>
<protein>
    <submittedName>
        <fullName evidence="2">DUF443 family protein</fullName>
    </submittedName>
</protein>
<feature type="transmembrane region" description="Helical" evidence="1">
    <location>
        <begin position="182"/>
        <end position="205"/>
    </location>
</feature>
<evidence type="ECO:0000313" key="2">
    <source>
        <dbReference type="EMBL" id="MRI66736.1"/>
    </source>
</evidence>
<feature type="transmembrane region" description="Helical" evidence="1">
    <location>
        <begin position="101"/>
        <end position="122"/>
    </location>
</feature>
<keyword evidence="3" id="KW-1185">Reference proteome</keyword>
<feature type="transmembrane region" description="Helical" evidence="1">
    <location>
        <begin position="154"/>
        <end position="176"/>
    </location>
</feature>
<feature type="transmembrane region" description="Helical" evidence="1">
    <location>
        <begin position="71"/>
        <end position="89"/>
    </location>
</feature>